<gene>
    <name evidence="2" type="ORF">GCM10007890_26390</name>
</gene>
<reference evidence="3" key="1">
    <citation type="journal article" date="2019" name="Int. J. Syst. Evol. Microbiol.">
        <title>The Global Catalogue of Microorganisms (GCM) 10K type strain sequencing project: providing services to taxonomists for standard genome sequencing and annotation.</title>
        <authorList>
            <consortium name="The Broad Institute Genomics Platform"/>
            <consortium name="The Broad Institute Genome Sequencing Center for Infectious Disease"/>
            <person name="Wu L."/>
            <person name="Ma J."/>
        </authorList>
    </citation>
    <scope>NUCLEOTIDE SEQUENCE [LARGE SCALE GENOMIC DNA]</scope>
    <source>
        <strain evidence="3">NBRC 103632</strain>
    </source>
</reference>
<dbReference type="EMBL" id="BSPL01000016">
    <property type="protein sequence ID" value="GLS70626.1"/>
    <property type="molecule type" value="Genomic_DNA"/>
</dbReference>
<feature type="domain" description="DUF6894" evidence="1">
    <location>
        <begin position="3"/>
        <end position="71"/>
    </location>
</feature>
<keyword evidence="3" id="KW-1185">Reference proteome</keyword>
<accession>A0AA37TBR4</accession>
<evidence type="ECO:0000313" key="3">
    <source>
        <dbReference type="Proteomes" id="UP001157440"/>
    </source>
</evidence>
<protein>
    <recommendedName>
        <fullName evidence="1">DUF6894 domain-containing protein</fullName>
    </recommendedName>
</protein>
<name>A0AA37TBR4_9HYPH</name>
<dbReference type="Pfam" id="PF21834">
    <property type="entry name" value="DUF6894"/>
    <property type="match status" value="1"/>
</dbReference>
<dbReference type="RefSeq" id="WP_238196511.1">
    <property type="nucleotide sequence ID" value="NZ_BPQZ01000011.1"/>
</dbReference>
<proteinExistence type="predicted"/>
<evidence type="ECO:0000259" key="1">
    <source>
        <dbReference type="Pfam" id="PF21834"/>
    </source>
</evidence>
<evidence type="ECO:0000313" key="2">
    <source>
        <dbReference type="EMBL" id="GLS70626.1"/>
    </source>
</evidence>
<dbReference type="Proteomes" id="UP001157440">
    <property type="component" value="Unassembled WGS sequence"/>
</dbReference>
<organism evidence="2 3">
    <name type="scientific">Methylobacterium tardum</name>
    <dbReference type="NCBI Taxonomy" id="374432"/>
    <lineage>
        <taxon>Bacteria</taxon>
        <taxon>Pseudomonadati</taxon>
        <taxon>Pseudomonadota</taxon>
        <taxon>Alphaproteobacteria</taxon>
        <taxon>Hyphomicrobiales</taxon>
        <taxon>Methylobacteriaceae</taxon>
        <taxon>Methylobacterium</taxon>
    </lineage>
</organism>
<sequence>MPRFYFDIHDGELLPDEEGTECADFEAAREKVLASLPDVAGWITPVDSDNQAVSVLVRDETGREIYSATLTFAASRLDQAAS</sequence>
<dbReference type="InterPro" id="IPR054189">
    <property type="entry name" value="DUF6894"/>
</dbReference>
<comment type="caution">
    <text evidence="2">The sequence shown here is derived from an EMBL/GenBank/DDBJ whole genome shotgun (WGS) entry which is preliminary data.</text>
</comment>
<dbReference type="AlphaFoldDB" id="A0AA37TBR4"/>